<dbReference type="RefSeq" id="WP_256763721.1">
    <property type="nucleotide sequence ID" value="NZ_JANIGO010000002.1"/>
</dbReference>
<proteinExistence type="predicted"/>
<accession>A0ABT1WEK3</accession>
<organism evidence="1 2">
    <name type="scientific">Limnobacter humi</name>
    <dbReference type="NCBI Taxonomy" id="1778671"/>
    <lineage>
        <taxon>Bacteria</taxon>
        <taxon>Pseudomonadati</taxon>
        <taxon>Pseudomonadota</taxon>
        <taxon>Betaproteobacteria</taxon>
        <taxon>Burkholderiales</taxon>
        <taxon>Burkholderiaceae</taxon>
        <taxon>Limnobacter</taxon>
    </lineage>
</organism>
<name>A0ABT1WEK3_9BURK</name>
<sequence length="265" mass="28948">MCLVAIAIGAHSKLPFVCISNRDEFHNRPTEPLGPREGWGDCITYAGLDIQGGGTWLAISERGDFALLTNVRNPALNKPASAPSRGLLVKAAIEGQLGQLDNWQDYSGFNLVHGQATQHRLTVLTNQWMTGSTREPHSTALHGPIHGLSNAHIDADWPKTMALKTRLQQQLAQLQGDEPDETIETGFLNLLADTSTAIDAELPCTGVPYEWEKRLSAIKIESPLYGTRSSTVVWMSETGKISISEVSFGTAGQKTGIRRYSFYTS</sequence>
<dbReference type="EMBL" id="JANIGO010000002">
    <property type="protein sequence ID" value="MCQ8895947.1"/>
    <property type="molecule type" value="Genomic_DNA"/>
</dbReference>
<evidence type="ECO:0000313" key="2">
    <source>
        <dbReference type="Proteomes" id="UP001204142"/>
    </source>
</evidence>
<evidence type="ECO:0000313" key="1">
    <source>
        <dbReference type="EMBL" id="MCQ8895947.1"/>
    </source>
</evidence>
<dbReference type="Proteomes" id="UP001204142">
    <property type="component" value="Unassembled WGS sequence"/>
</dbReference>
<comment type="caution">
    <text evidence="1">The sequence shown here is derived from an EMBL/GenBank/DDBJ whole genome shotgun (WGS) entry which is preliminary data.</text>
</comment>
<gene>
    <name evidence="1" type="ORF">NQT62_05775</name>
</gene>
<dbReference type="Pfam" id="PF05742">
    <property type="entry name" value="TANGO2"/>
    <property type="match status" value="1"/>
</dbReference>
<dbReference type="PANTHER" id="PTHR17985:SF8">
    <property type="entry name" value="TRANSPORT AND GOLGI ORGANIZATION PROTEIN 2 HOMOLOG"/>
    <property type="match status" value="1"/>
</dbReference>
<dbReference type="PANTHER" id="PTHR17985">
    <property type="entry name" value="SER/THR-RICH PROTEIN T10 IN DGCR REGION"/>
    <property type="match status" value="1"/>
</dbReference>
<keyword evidence="2" id="KW-1185">Reference proteome</keyword>
<dbReference type="InterPro" id="IPR008551">
    <property type="entry name" value="TANGO2"/>
</dbReference>
<reference evidence="1 2" key="1">
    <citation type="submission" date="2022-07" db="EMBL/GenBank/DDBJ databases">
        <authorList>
            <person name="Xamxidin M."/>
            <person name="Wu M."/>
        </authorList>
    </citation>
    <scope>NUCLEOTIDE SEQUENCE [LARGE SCALE GENOMIC DNA]</scope>
    <source>
        <strain evidence="1 2">NBRC 111650</strain>
    </source>
</reference>
<protein>
    <submittedName>
        <fullName evidence="1">NRDE family protein</fullName>
    </submittedName>
</protein>